<keyword evidence="4" id="KW-1185">Reference proteome</keyword>
<keyword evidence="2" id="KW-1133">Transmembrane helix</keyword>
<feature type="compositionally biased region" description="Basic and acidic residues" evidence="1">
    <location>
        <begin position="96"/>
        <end position="106"/>
    </location>
</feature>
<sequence length="168" mass="18744">MSASDPRPSSSIFPGNHPPDDHDEDGTVFNYYFLFLAAFLVLFGLLGWWLHRRRKQRKAQMQQSRQHALARDLEGWAGTHRYVQGGHASHQAGHVQRQDGLDEHGEAPPPYQPKSEVTVAHTPTGGYHHQSSSPAVPLRTLSRNELGRGRPPGYSATVDTHDSQSPRP</sequence>
<evidence type="ECO:0000256" key="1">
    <source>
        <dbReference type="SAM" id="MobiDB-lite"/>
    </source>
</evidence>
<feature type="region of interest" description="Disordered" evidence="1">
    <location>
        <begin position="1"/>
        <end position="21"/>
    </location>
</feature>
<name>A0A6A7ADB5_9PLEO</name>
<feature type="compositionally biased region" description="Polar residues" evidence="1">
    <location>
        <begin position="1"/>
        <end position="13"/>
    </location>
</feature>
<evidence type="ECO:0000313" key="3">
    <source>
        <dbReference type="EMBL" id="KAF2830854.1"/>
    </source>
</evidence>
<reference evidence="3" key="1">
    <citation type="journal article" date="2020" name="Stud. Mycol.">
        <title>101 Dothideomycetes genomes: a test case for predicting lifestyles and emergence of pathogens.</title>
        <authorList>
            <person name="Haridas S."/>
            <person name="Albert R."/>
            <person name="Binder M."/>
            <person name="Bloem J."/>
            <person name="Labutti K."/>
            <person name="Salamov A."/>
            <person name="Andreopoulos B."/>
            <person name="Baker S."/>
            <person name="Barry K."/>
            <person name="Bills G."/>
            <person name="Bluhm B."/>
            <person name="Cannon C."/>
            <person name="Castanera R."/>
            <person name="Culley D."/>
            <person name="Daum C."/>
            <person name="Ezra D."/>
            <person name="Gonzalez J."/>
            <person name="Henrissat B."/>
            <person name="Kuo A."/>
            <person name="Liang C."/>
            <person name="Lipzen A."/>
            <person name="Lutzoni F."/>
            <person name="Magnuson J."/>
            <person name="Mondo S."/>
            <person name="Nolan M."/>
            <person name="Ohm R."/>
            <person name="Pangilinan J."/>
            <person name="Park H.-J."/>
            <person name="Ramirez L."/>
            <person name="Alfaro M."/>
            <person name="Sun H."/>
            <person name="Tritt A."/>
            <person name="Yoshinaga Y."/>
            <person name="Zwiers L.-H."/>
            <person name="Turgeon B."/>
            <person name="Goodwin S."/>
            <person name="Spatafora J."/>
            <person name="Crous P."/>
            <person name="Grigoriev I."/>
        </authorList>
    </citation>
    <scope>NUCLEOTIDE SEQUENCE</scope>
    <source>
        <strain evidence="3">CBS 113818</strain>
    </source>
</reference>
<feature type="region of interest" description="Disordered" evidence="1">
    <location>
        <begin position="81"/>
        <end position="168"/>
    </location>
</feature>
<organism evidence="3 4">
    <name type="scientific">Ophiobolus disseminans</name>
    <dbReference type="NCBI Taxonomy" id="1469910"/>
    <lineage>
        <taxon>Eukaryota</taxon>
        <taxon>Fungi</taxon>
        <taxon>Dikarya</taxon>
        <taxon>Ascomycota</taxon>
        <taxon>Pezizomycotina</taxon>
        <taxon>Dothideomycetes</taxon>
        <taxon>Pleosporomycetidae</taxon>
        <taxon>Pleosporales</taxon>
        <taxon>Pleosporineae</taxon>
        <taxon>Phaeosphaeriaceae</taxon>
        <taxon>Ophiobolus</taxon>
    </lineage>
</organism>
<dbReference type="EMBL" id="MU006219">
    <property type="protein sequence ID" value="KAF2830854.1"/>
    <property type="molecule type" value="Genomic_DNA"/>
</dbReference>
<proteinExistence type="predicted"/>
<gene>
    <name evidence="3" type="ORF">CC86DRAFT_402859</name>
</gene>
<accession>A0A6A7ADB5</accession>
<dbReference type="Proteomes" id="UP000799424">
    <property type="component" value="Unassembled WGS sequence"/>
</dbReference>
<keyword evidence="2" id="KW-0812">Transmembrane</keyword>
<evidence type="ECO:0000256" key="2">
    <source>
        <dbReference type="SAM" id="Phobius"/>
    </source>
</evidence>
<dbReference type="AlphaFoldDB" id="A0A6A7ADB5"/>
<feature type="transmembrane region" description="Helical" evidence="2">
    <location>
        <begin position="29"/>
        <end position="50"/>
    </location>
</feature>
<protein>
    <submittedName>
        <fullName evidence="3">Uncharacterized protein</fullName>
    </submittedName>
</protein>
<evidence type="ECO:0000313" key="4">
    <source>
        <dbReference type="Proteomes" id="UP000799424"/>
    </source>
</evidence>
<feature type="compositionally biased region" description="Basic and acidic residues" evidence="1">
    <location>
        <begin position="159"/>
        <end position="168"/>
    </location>
</feature>
<dbReference type="OrthoDB" id="4775599at2759"/>
<keyword evidence="2" id="KW-0472">Membrane</keyword>